<accession>A0A1V0SB84</accession>
<proteinExistence type="predicted"/>
<gene>
    <name evidence="1" type="ORF">Catovirus_1_991</name>
</gene>
<name>A0A1V0SB84_9VIRU</name>
<evidence type="ECO:0000313" key="1">
    <source>
        <dbReference type="EMBL" id="ARF08941.1"/>
    </source>
</evidence>
<dbReference type="EMBL" id="KY684083">
    <property type="protein sequence ID" value="ARF08941.1"/>
    <property type="molecule type" value="Genomic_DNA"/>
</dbReference>
<organism evidence="1">
    <name type="scientific">Catovirus CTV1</name>
    <dbReference type="NCBI Taxonomy" id="1977631"/>
    <lineage>
        <taxon>Viruses</taxon>
        <taxon>Varidnaviria</taxon>
        <taxon>Bamfordvirae</taxon>
        <taxon>Nucleocytoviricota</taxon>
        <taxon>Megaviricetes</taxon>
        <taxon>Imitervirales</taxon>
        <taxon>Mimiviridae</taxon>
        <taxon>Klosneuvirinae</taxon>
        <taxon>Catovirus</taxon>
    </lineage>
</organism>
<sequence length="36" mass="4353">MTYSQKYDSLVIRNTLRAYFIEIMTVKTNIAFENYD</sequence>
<reference evidence="1" key="1">
    <citation type="journal article" date="2017" name="Science">
        <title>Giant viruses with an expanded complement of translation system components.</title>
        <authorList>
            <person name="Schulz F."/>
            <person name="Yutin N."/>
            <person name="Ivanova N.N."/>
            <person name="Ortega D.R."/>
            <person name="Lee T.K."/>
            <person name="Vierheilig J."/>
            <person name="Daims H."/>
            <person name="Horn M."/>
            <person name="Wagner M."/>
            <person name="Jensen G.J."/>
            <person name="Kyrpides N.C."/>
            <person name="Koonin E.V."/>
            <person name="Woyke T."/>
        </authorList>
    </citation>
    <scope>NUCLEOTIDE SEQUENCE</scope>
    <source>
        <strain evidence="1">CTV1</strain>
    </source>
</reference>
<protein>
    <submittedName>
        <fullName evidence="1">Uncharacterized protein</fullName>
    </submittedName>
</protein>